<dbReference type="AlphaFoldDB" id="A0A8D0GU97"/>
<dbReference type="Ensembl" id="ENSSPUT00000012086.1">
    <property type="protein sequence ID" value="ENSSPUP00000011344.1"/>
    <property type="gene ID" value="ENSSPUG00000008703.1"/>
</dbReference>
<organism evidence="1 2">
    <name type="scientific">Sphenodon punctatus</name>
    <name type="common">Tuatara</name>
    <name type="synonym">Hatteria punctata</name>
    <dbReference type="NCBI Taxonomy" id="8508"/>
    <lineage>
        <taxon>Eukaryota</taxon>
        <taxon>Metazoa</taxon>
        <taxon>Chordata</taxon>
        <taxon>Craniata</taxon>
        <taxon>Vertebrata</taxon>
        <taxon>Euteleostomi</taxon>
        <taxon>Lepidosauria</taxon>
        <taxon>Sphenodontia</taxon>
        <taxon>Sphenodontidae</taxon>
        <taxon>Sphenodon</taxon>
    </lineage>
</organism>
<reference evidence="1" key="1">
    <citation type="submission" date="2025-05" db="UniProtKB">
        <authorList>
            <consortium name="Ensembl"/>
        </authorList>
    </citation>
    <scope>IDENTIFICATION</scope>
</reference>
<proteinExistence type="predicted"/>
<evidence type="ECO:0000313" key="2">
    <source>
        <dbReference type="Proteomes" id="UP000694392"/>
    </source>
</evidence>
<protein>
    <submittedName>
        <fullName evidence="1">Uncharacterized protein</fullName>
    </submittedName>
</protein>
<dbReference type="OMA" id="IGMWENI"/>
<name>A0A8D0GU97_SPHPU</name>
<evidence type="ECO:0000313" key="1">
    <source>
        <dbReference type="Ensembl" id="ENSSPUP00000011339.1"/>
    </source>
</evidence>
<dbReference type="Proteomes" id="UP000694392">
    <property type="component" value="Unplaced"/>
</dbReference>
<dbReference type="Ensembl" id="ENSSPUT00000012081.1">
    <property type="protein sequence ID" value="ENSSPUP00000011339.1"/>
    <property type="gene ID" value="ENSSPUG00000008703.1"/>
</dbReference>
<accession>A0A8D0GU97</accession>
<keyword evidence="2" id="KW-1185">Reference proteome</keyword>
<sequence>MASEAKTKLVPQKESKGTDIFRNSSGTFIVRSDLGCYMICESLDSNHNIRIERLHPACQDGNHYVNSWESLKNPHPYTTIIKGTSMRTVSNLTTDSGPIVSEMHPNCRGGDYYMTVNDLHYVLFLSKGKFHVSSDLSKDTRAADYPLHTDCQKGLYYFGIYDKPALIKVDENWGPQYYQYSNFETGELQLFRSIHPDVLTFLPGGLALTQGASFGAWNLLKMLYNESESTVTWDYQITVTVGYNRKTMSSIEHNWKISSEVSAEPGWLTKLICKAQVKLTAEYGGKSIRVDEETWSETKQTQESVRVSLGPNQKIYLWQYHLGIGQEPILFCRDISVTKTPTPPAYIPPILEV</sequence>
<dbReference type="GeneTree" id="ENSGT00990000204150"/>